<evidence type="ECO:0000313" key="1">
    <source>
        <dbReference type="EMBL" id="CAH1982863.1"/>
    </source>
</evidence>
<proteinExistence type="predicted"/>
<dbReference type="OrthoDB" id="422720at2759"/>
<organism evidence="1 2">
    <name type="scientific">Acanthoscelides obtectus</name>
    <name type="common">Bean weevil</name>
    <name type="synonym">Bruchus obtectus</name>
    <dbReference type="NCBI Taxonomy" id="200917"/>
    <lineage>
        <taxon>Eukaryota</taxon>
        <taxon>Metazoa</taxon>
        <taxon>Ecdysozoa</taxon>
        <taxon>Arthropoda</taxon>
        <taxon>Hexapoda</taxon>
        <taxon>Insecta</taxon>
        <taxon>Pterygota</taxon>
        <taxon>Neoptera</taxon>
        <taxon>Endopterygota</taxon>
        <taxon>Coleoptera</taxon>
        <taxon>Polyphaga</taxon>
        <taxon>Cucujiformia</taxon>
        <taxon>Chrysomeloidea</taxon>
        <taxon>Chrysomelidae</taxon>
        <taxon>Bruchinae</taxon>
        <taxon>Bruchini</taxon>
        <taxon>Acanthoscelides</taxon>
    </lineage>
</organism>
<name>A0A9P0PEW1_ACAOB</name>
<comment type="caution">
    <text evidence="1">The sequence shown here is derived from an EMBL/GenBank/DDBJ whole genome shotgun (WGS) entry which is preliminary data.</text>
</comment>
<accession>A0A9P0PEW1</accession>
<dbReference type="EMBL" id="CAKOFQ010006928">
    <property type="protein sequence ID" value="CAH1982863.1"/>
    <property type="molecule type" value="Genomic_DNA"/>
</dbReference>
<protein>
    <submittedName>
        <fullName evidence="1">Uncharacterized protein</fullName>
    </submittedName>
</protein>
<gene>
    <name evidence="1" type="ORF">ACAOBT_LOCUS15244</name>
</gene>
<keyword evidence="2" id="KW-1185">Reference proteome</keyword>
<reference evidence="1" key="1">
    <citation type="submission" date="2022-03" db="EMBL/GenBank/DDBJ databases">
        <authorList>
            <person name="Sayadi A."/>
        </authorList>
    </citation>
    <scope>NUCLEOTIDE SEQUENCE</scope>
</reference>
<dbReference type="Gene3D" id="1.10.268.20">
    <property type="match status" value="1"/>
</dbReference>
<sequence>MTVSHIHFKDSKRSGSRQCHFMVRVRNHAKMVDCYVTVYYSHKSVFGNRMQVAQEIVVHPQNYHIYEGPINNPDVYRDFFRLNPLYEFQQLSATCTYFTGCPINRMRVAIAYDLPEMVVNHKKLVENYLTKAENDIPLPARVSLQTC</sequence>
<evidence type="ECO:0000313" key="2">
    <source>
        <dbReference type="Proteomes" id="UP001152888"/>
    </source>
</evidence>
<dbReference type="AlphaFoldDB" id="A0A9P0PEW1"/>
<dbReference type="Proteomes" id="UP001152888">
    <property type="component" value="Unassembled WGS sequence"/>
</dbReference>